<dbReference type="PROSITE" id="PS00518">
    <property type="entry name" value="ZF_RING_1"/>
    <property type="match status" value="1"/>
</dbReference>
<evidence type="ECO:0000313" key="15">
    <source>
        <dbReference type="Proteomes" id="UP000265200"/>
    </source>
</evidence>
<evidence type="ECO:0000256" key="1">
    <source>
        <dbReference type="ARBA" id="ARBA00004613"/>
    </source>
</evidence>
<dbReference type="Pfam" id="PF13765">
    <property type="entry name" value="PRY"/>
    <property type="match status" value="1"/>
</dbReference>
<evidence type="ECO:0000259" key="13">
    <source>
        <dbReference type="PROSITE" id="PS51110"/>
    </source>
</evidence>
<feature type="domain" description="B30.2/SPRY" evidence="12">
    <location>
        <begin position="256"/>
        <end position="451"/>
    </location>
</feature>
<dbReference type="InterPro" id="IPR050143">
    <property type="entry name" value="TRIM/RBCC"/>
</dbReference>
<dbReference type="SUPFAM" id="SSF49899">
    <property type="entry name" value="Concanavalin A-like lectins/glucanases"/>
    <property type="match status" value="1"/>
</dbReference>
<reference key="1">
    <citation type="journal article" date="2007" name="Nature">
        <title>The medaka draft genome and insights into vertebrate genome evolution.</title>
        <authorList>
            <person name="Kasahara M."/>
            <person name="Naruse K."/>
            <person name="Sasaki S."/>
            <person name="Nakatani Y."/>
            <person name="Qu W."/>
            <person name="Ahsan B."/>
            <person name="Yamada T."/>
            <person name="Nagayasu Y."/>
            <person name="Doi K."/>
            <person name="Kasai Y."/>
            <person name="Jindo T."/>
            <person name="Kobayashi D."/>
            <person name="Shimada A."/>
            <person name="Toyoda A."/>
            <person name="Kuroki Y."/>
            <person name="Fujiyama A."/>
            <person name="Sasaki T."/>
            <person name="Shimizu A."/>
            <person name="Asakawa S."/>
            <person name="Shimizu N."/>
            <person name="Hashimoto S."/>
            <person name="Yang J."/>
            <person name="Lee Y."/>
            <person name="Matsushima K."/>
            <person name="Sugano S."/>
            <person name="Sakaizumi M."/>
            <person name="Narita T."/>
            <person name="Ohishi K."/>
            <person name="Haga S."/>
            <person name="Ohta F."/>
            <person name="Nomoto H."/>
            <person name="Nogata K."/>
            <person name="Morishita T."/>
            <person name="Endo T."/>
            <person name="Shin-I T."/>
            <person name="Takeda H."/>
            <person name="Morishita S."/>
            <person name="Kohara Y."/>
        </authorList>
    </citation>
    <scope>NUCLEOTIDE SEQUENCE [LARGE SCALE GENOMIC DNA]</scope>
    <source>
        <strain>Hd-rR</strain>
    </source>
</reference>
<dbReference type="InterPro" id="IPR017907">
    <property type="entry name" value="Znf_RING_CS"/>
</dbReference>
<feature type="domain" description="B box-type" evidence="11">
    <location>
        <begin position="87"/>
        <end position="123"/>
    </location>
</feature>
<dbReference type="Gene3D" id="3.30.40.10">
    <property type="entry name" value="Zinc/RING finger domain, C3HC4 (zinc finger)"/>
    <property type="match status" value="1"/>
</dbReference>
<evidence type="ECO:0000313" key="14">
    <source>
        <dbReference type="Ensembl" id="ENSORLP00015022267.1"/>
    </source>
</evidence>
<dbReference type="Gene3D" id="3.30.160.60">
    <property type="entry name" value="Classic Zinc Finger"/>
    <property type="match status" value="1"/>
</dbReference>
<evidence type="ECO:0000259" key="10">
    <source>
        <dbReference type="PROSITE" id="PS50089"/>
    </source>
</evidence>
<dbReference type="Pfam" id="PF00622">
    <property type="entry name" value="SPRY"/>
    <property type="match status" value="1"/>
</dbReference>
<dbReference type="CDD" id="cd12893">
    <property type="entry name" value="SPRY_PRY_TRIM35"/>
    <property type="match status" value="1"/>
</dbReference>
<keyword evidence="8" id="KW-0325">Glycoprotein</keyword>
<dbReference type="SUPFAM" id="SSF57845">
    <property type="entry name" value="B-box zinc-binding domain"/>
    <property type="match status" value="1"/>
</dbReference>
<dbReference type="SUPFAM" id="SSF57850">
    <property type="entry name" value="RING/U-box"/>
    <property type="match status" value="1"/>
</dbReference>
<keyword evidence="2" id="KW-0964">Secreted</keyword>
<dbReference type="InterPro" id="IPR003877">
    <property type="entry name" value="SPRY_dom"/>
</dbReference>
<evidence type="ECO:0000259" key="12">
    <source>
        <dbReference type="PROSITE" id="PS50188"/>
    </source>
</evidence>
<dbReference type="InterPro" id="IPR001841">
    <property type="entry name" value="Znf_RING"/>
</dbReference>
<dbReference type="SMART" id="SM00589">
    <property type="entry name" value="PRY"/>
    <property type="match status" value="1"/>
</dbReference>
<feature type="domain" description="RING-type" evidence="10">
    <location>
        <begin position="14"/>
        <end position="53"/>
    </location>
</feature>
<evidence type="ECO:0000256" key="8">
    <source>
        <dbReference type="ARBA" id="ARBA00023180"/>
    </source>
</evidence>
<dbReference type="Pfam" id="PF00643">
    <property type="entry name" value="zf-B_box"/>
    <property type="match status" value="1"/>
</dbReference>
<evidence type="ECO:0000256" key="9">
    <source>
        <dbReference type="PROSITE-ProRule" id="PRU00024"/>
    </source>
</evidence>
<keyword evidence="5 9" id="KW-0863">Zinc-finger</keyword>
<evidence type="ECO:0008006" key="16">
    <source>
        <dbReference type="Google" id="ProtNLM"/>
    </source>
</evidence>
<evidence type="ECO:0000256" key="5">
    <source>
        <dbReference type="ARBA" id="ARBA00022771"/>
    </source>
</evidence>
<dbReference type="GO" id="GO:0005576">
    <property type="term" value="C:extracellular region"/>
    <property type="evidence" value="ECO:0007669"/>
    <property type="project" value="UniProtKB-SubCell"/>
</dbReference>
<dbReference type="PROSITE" id="PS51110">
    <property type="entry name" value="SAP_A"/>
    <property type="match status" value="1"/>
</dbReference>
<evidence type="ECO:0000256" key="6">
    <source>
        <dbReference type="ARBA" id="ARBA00022833"/>
    </source>
</evidence>
<dbReference type="Gene3D" id="2.60.120.920">
    <property type="match status" value="1"/>
</dbReference>
<comment type="subcellular location">
    <subcellularLocation>
        <location evidence="1">Secreted</location>
    </subcellularLocation>
</comment>
<keyword evidence="7" id="KW-1015">Disulfide bond</keyword>
<sequence length="456" mass="51933">IMAARAIISEDLHCPQCSDIYCLPLLLACGHNVCNHCLKKFWEMKGCRLCPVCGSESPSARPPINLQLKIAADQQKAQNLYVKHGDCLIHNEPLKVFCNNDQEPICLICQISMQHKVHQCCPVEEAIEISAILDSLRKTLRSLYNKKQQMEETKAYIQAQSAQVEEAIKKEFRILHQFLWDEETNQLKALKQEEDTKVQVMRKKMEDTVKQIQRLSSTISETENHVVMILTSYRVKCNVQEPEFIRDILINSANHLGILKFKIWKKMANTVKYAPVILDPNTAQPNLQLSQGLTSMHYSRKQLLPDNPERCTNRVCVLGATGFTSGLHSWTVELGQAKDWHIGVVRESIKRKSTNCLNPDEGFWVIGLSDGDSLWAESSPRAMLTVKQKPERITVKLDLNKGKVVFINTANSTVIYTFKDKFTEKIYPYFSLGLNEDWKNSSPLTICPLTISVNTE</sequence>
<name>A0A3P9IQX6_ORYLA</name>
<evidence type="ECO:0000256" key="3">
    <source>
        <dbReference type="ARBA" id="ARBA00022723"/>
    </source>
</evidence>
<dbReference type="InterPro" id="IPR001870">
    <property type="entry name" value="B30.2/SPRY"/>
</dbReference>
<dbReference type="InterPro" id="IPR000315">
    <property type="entry name" value="Znf_B-box"/>
</dbReference>
<reference evidence="14" key="4">
    <citation type="submission" date="2025-09" db="UniProtKB">
        <authorList>
            <consortium name="Ensembl"/>
        </authorList>
    </citation>
    <scope>IDENTIFICATION</scope>
    <source>
        <strain evidence="14">HSOK</strain>
    </source>
</reference>
<protein>
    <recommendedName>
        <fullName evidence="16">Tripartite motif containing 35-13</fullName>
    </recommendedName>
</protein>
<dbReference type="AlphaFoldDB" id="A0A3P9IQX6"/>
<dbReference type="PANTHER" id="PTHR24103">
    <property type="entry name" value="E3 UBIQUITIN-PROTEIN LIGASE TRIM"/>
    <property type="match status" value="1"/>
</dbReference>
<reference evidence="14 15" key="2">
    <citation type="submission" date="2017-04" db="EMBL/GenBank/DDBJ databases">
        <title>CpG methylation of centromeres and impact of large insertions on vertebrate speciation.</title>
        <authorList>
            <person name="Ichikawa K."/>
            <person name="Yoshimura J."/>
            <person name="Morishita S."/>
        </authorList>
    </citation>
    <scope>NUCLEOTIDE SEQUENCE</scope>
    <source>
        <strain evidence="14 15">HSOK</strain>
    </source>
</reference>
<dbReference type="PROSITE" id="PS50119">
    <property type="entry name" value="ZF_BBOX"/>
    <property type="match status" value="1"/>
</dbReference>
<dbReference type="InterPro" id="IPR003119">
    <property type="entry name" value="SAP_A"/>
</dbReference>
<accession>A0A3P9IQX6</accession>
<dbReference type="InterPro" id="IPR006574">
    <property type="entry name" value="PRY"/>
</dbReference>
<reference evidence="14" key="3">
    <citation type="submission" date="2025-08" db="UniProtKB">
        <authorList>
            <consortium name="Ensembl"/>
        </authorList>
    </citation>
    <scope>IDENTIFICATION</scope>
    <source>
        <strain evidence="14">HSOK</strain>
    </source>
</reference>
<dbReference type="Proteomes" id="UP000265200">
    <property type="component" value="Chromosome 6"/>
</dbReference>
<dbReference type="PROSITE" id="PS50089">
    <property type="entry name" value="ZF_RING_2"/>
    <property type="match status" value="1"/>
</dbReference>
<dbReference type="GO" id="GO:0008270">
    <property type="term" value="F:zinc ion binding"/>
    <property type="evidence" value="ECO:0007669"/>
    <property type="project" value="UniProtKB-KW"/>
</dbReference>
<dbReference type="FunFam" id="2.60.120.920:FF:000004">
    <property type="entry name" value="Butyrophilin subfamily 1 member A1"/>
    <property type="match status" value="1"/>
</dbReference>
<organism evidence="14 15">
    <name type="scientific">Oryzias latipes</name>
    <name type="common">Japanese rice fish</name>
    <name type="synonym">Japanese killifish</name>
    <dbReference type="NCBI Taxonomy" id="8090"/>
    <lineage>
        <taxon>Eukaryota</taxon>
        <taxon>Metazoa</taxon>
        <taxon>Chordata</taxon>
        <taxon>Craniata</taxon>
        <taxon>Vertebrata</taxon>
        <taxon>Euteleostomi</taxon>
        <taxon>Actinopterygii</taxon>
        <taxon>Neopterygii</taxon>
        <taxon>Teleostei</taxon>
        <taxon>Neoteleostei</taxon>
        <taxon>Acanthomorphata</taxon>
        <taxon>Ovalentaria</taxon>
        <taxon>Atherinomorphae</taxon>
        <taxon>Beloniformes</taxon>
        <taxon>Adrianichthyidae</taxon>
        <taxon>Oryziinae</taxon>
        <taxon>Oryzias</taxon>
    </lineage>
</organism>
<dbReference type="PRINTS" id="PR01407">
    <property type="entry name" value="BUTYPHLNCDUF"/>
</dbReference>
<evidence type="ECO:0000256" key="2">
    <source>
        <dbReference type="ARBA" id="ARBA00022525"/>
    </source>
</evidence>
<evidence type="ECO:0000256" key="4">
    <source>
        <dbReference type="ARBA" id="ARBA00022729"/>
    </source>
</evidence>
<evidence type="ECO:0000259" key="11">
    <source>
        <dbReference type="PROSITE" id="PS50119"/>
    </source>
</evidence>
<proteinExistence type="predicted"/>
<dbReference type="InterPro" id="IPR013320">
    <property type="entry name" value="ConA-like_dom_sf"/>
</dbReference>
<evidence type="ECO:0000256" key="7">
    <source>
        <dbReference type="ARBA" id="ARBA00023157"/>
    </source>
</evidence>
<keyword evidence="6" id="KW-0862">Zinc</keyword>
<dbReference type="SMART" id="SM00449">
    <property type="entry name" value="SPRY"/>
    <property type="match status" value="1"/>
</dbReference>
<dbReference type="InterPro" id="IPR043136">
    <property type="entry name" value="B30.2/SPRY_sf"/>
</dbReference>
<dbReference type="PROSITE" id="PS50188">
    <property type="entry name" value="B302_SPRY"/>
    <property type="match status" value="1"/>
</dbReference>
<dbReference type="InterPro" id="IPR003879">
    <property type="entry name" value="Butyrophylin_SPRY"/>
</dbReference>
<feature type="domain" description="Saposin A-type" evidence="13">
    <location>
        <begin position="7"/>
        <end position="47"/>
    </location>
</feature>
<dbReference type="InterPro" id="IPR013083">
    <property type="entry name" value="Znf_RING/FYVE/PHD"/>
</dbReference>
<keyword evidence="3" id="KW-0479">Metal-binding</keyword>
<dbReference type="Ensembl" id="ENSORLT00015013454.1">
    <property type="protein sequence ID" value="ENSORLP00015022267.1"/>
    <property type="gene ID" value="ENSORLG00015001553.1"/>
</dbReference>
<keyword evidence="4" id="KW-0732">Signal</keyword>